<dbReference type="PANTHER" id="PTHR16128">
    <property type="entry name" value="FAD/NAD(P)-BINDING OXIDOREDUCTASE FAMILY PROTEIN"/>
    <property type="match status" value="1"/>
</dbReference>
<evidence type="ECO:0000313" key="2">
    <source>
        <dbReference type="EMBL" id="KAK9087221.1"/>
    </source>
</evidence>
<sequence length="202" mass="21465">MVRQNGVKGVRKGFRRDSAGESSNLSRGEGRINRDGRSGALLWVLEEGFGVLNLASTVLVSGVFFESIPSSTAEKVKLSMLEGVEIALGISKGSLQEPLYTRLQLWGAALPTNTPAVPCIFDPQGRAGICGDWLLGSNLEAAALSGMALAHHIADYWQSGGSCPDEFAVGLHNEFKPIEGHDIGQFPGLKCKPTDAQQACLV</sequence>
<feature type="region of interest" description="Disordered" evidence="1">
    <location>
        <begin position="1"/>
        <end position="31"/>
    </location>
</feature>
<gene>
    <name evidence="2" type="ORF">Syun_029615</name>
</gene>
<dbReference type="AlphaFoldDB" id="A0AAP0E5Y5"/>
<organism evidence="2 3">
    <name type="scientific">Stephania yunnanensis</name>
    <dbReference type="NCBI Taxonomy" id="152371"/>
    <lineage>
        <taxon>Eukaryota</taxon>
        <taxon>Viridiplantae</taxon>
        <taxon>Streptophyta</taxon>
        <taxon>Embryophyta</taxon>
        <taxon>Tracheophyta</taxon>
        <taxon>Spermatophyta</taxon>
        <taxon>Magnoliopsida</taxon>
        <taxon>Ranunculales</taxon>
        <taxon>Menispermaceae</taxon>
        <taxon>Menispermoideae</taxon>
        <taxon>Cissampelideae</taxon>
        <taxon>Stephania</taxon>
    </lineage>
</organism>
<dbReference type="Gene3D" id="3.50.50.60">
    <property type="entry name" value="FAD/NAD(P)-binding domain"/>
    <property type="match status" value="1"/>
</dbReference>
<reference evidence="2 3" key="1">
    <citation type="submission" date="2024-01" db="EMBL/GenBank/DDBJ databases">
        <title>Genome assemblies of Stephania.</title>
        <authorList>
            <person name="Yang L."/>
        </authorList>
    </citation>
    <scope>NUCLEOTIDE SEQUENCE [LARGE SCALE GENOMIC DNA]</scope>
    <source>
        <strain evidence="2">YNDBR</strain>
        <tissue evidence="2">Leaf</tissue>
    </source>
</reference>
<dbReference type="PANTHER" id="PTHR16128:SF8">
    <property type="entry name" value="EXPRESSED PROTEIN"/>
    <property type="match status" value="1"/>
</dbReference>
<proteinExistence type="predicted"/>
<name>A0AAP0E5Y5_9MAGN</name>
<protein>
    <submittedName>
        <fullName evidence="2">Uncharacterized protein</fullName>
    </submittedName>
</protein>
<dbReference type="EMBL" id="JBBNAF010000013">
    <property type="protein sequence ID" value="KAK9087221.1"/>
    <property type="molecule type" value="Genomic_DNA"/>
</dbReference>
<keyword evidence="3" id="KW-1185">Reference proteome</keyword>
<dbReference type="Gene3D" id="3.90.660.10">
    <property type="match status" value="1"/>
</dbReference>
<evidence type="ECO:0000313" key="3">
    <source>
        <dbReference type="Proteomes" id="UP001420932"/>
    </source>
</evidence>
<dbReference type="InterPro" id="IPR036188">
    <property type="entry name" value="FAD/NAD-bd_sf"/>
</dbReference>
<accession>A0AAP0E5Y5</accession>
<comment type="caution">
    <text evidence="2">The sequence shown here is derived from an EMBL/GenBank/DDBJ whole genome shotgun (WGS) entry which is preliminary data.</text>
</comment>
<dbReference type="Proteomes" id="UP001420932">
    <property type="component" value="Unassembled WGS sequence"/>
</dbReference>
<evidence type="ECO:0000256" key="1">
    <source>
        <dbReference type="SAM" id="MobiDB-lite"/>
    </source>
</evidence>